<feature type="region of interest" description="Disordered" evidence="1">
    <location>
        <begin position="205"/>
        <end position="235"/>
    </location>
</feature>
<feature type="region of interest" description="Disordered" evidence="1">
    <location>
        <begin position="108"/>
        <end position="135"/>
    </location>
</feature>
<sequence length="283" mass="30703">MKACFVWELNTMTPMFQMRELHKHRRSCTKVQFLCNMIYYRYNPNTMLLISDKLHVPNITTATPLDHLCDYLLKLQRTEGVITETMLKLVLVLGCLLSLTLAQPRDMARKRVARSSSESDSASGSDERTTSTSTSSVSQLLELLKLLLSTTTTTTAATTTTTTTKAPATTAAATTKPEGVITETMLKLVLVLGCLLSLTLAQPRDMARKRVARSSSESNSSSDSDEKTSPASSDLARLRELLQLLKALKKTTTTAATTTTTTTTTKAPATTAVPATTAAATTK</sequence>
<keyword evidence="3" id="KW-1185">Reference proteome</keyword>
<proteinExistence type="predicted"/>
<feature type="region of interest" description="Disordered" evidence="1">
    <location>
        <begin position="253"/>
        <end position="283"/>
    </location>
</feature>
<organism evidence="2 3">
    <name type="scientific">Solea senegalensis</name>
    <name type="common">Senegalese sole</name>
    <dbReference type="NCBI Taxonomy" id="28829"/>
    <lineage>
        <taxon>Eukaryota</taxon>
        <taxon>Metazoa</taxon>
        <taxon>Chordata</taxon>
        <taxon>Craniata</taxon>
        <taxon>Vertebrata</taxon>
        <taxon>Euteleostomi</taxon>
        <taxon>Actinopterygii</taxon>
        <taxon>Neopterygii</taxon>
        <taxon>Teleostei</taxon>
        <taxon>Neoteleostei</taxon>
        <taxon>Acanthomorphata</taxon>
        <taxon>Carangaria</taxon>
        <taxon>Pleuronectiformes</taxon>
        <taxon>Pleuronectoidei</taxon>
        <taxon>Soleidae</taxon>
        <taxon>Solea</taxon>
    </lineage>
</organism>
<dbReference type="EMBL" id="JAGKHQ010000018">
    <property type="protein sequence ID" value="KAG7487041.1"/>
    <property type="molecule type" value="Genomic_DNA"/>
</dbReference>
<evidence type="ECO:0000256" key="1">
    <source>
        <dbReference type="SAM" id="MobiDB-lite"/>
    </source>
</evidence>
<reference evidence="2 3" key="1">
    <citation type="journal article" date="2021" name="Sci. Rep.">
        <title>Chromosome anchoring in Senegalese sole (Solea senegalensis) reveals sex-associated markers and genome rearrangements in flatfish.</title>
        <authorList>
            <person name="Guerrero-Cozar I."/>
            <person name="Gomez-Garrido J."/>
            <person name="Berbel C."/>
            <person name="Martinez-Blanch J.F."/>
            <person name="Alioto T."/>
            <person name="Claros M.G."/>
            <person name="Gagnaire P.A."/>
            <person name="Manchado M."/>
        </authorList>
    </citation>
    <scope>NUCLEOTIDE SEQUENCE [LARGE SCALE GENOMIC DNA]</scope>
    <source>
        <strain evidence="2">Sse05_10M</strain>
    </source>
</reference>
<protein>
    <submittedName>
        <fullName evidence="2">Uncharacterized protein</fullName>
    </submittedName>
</protein>
<gene>
    <name evidence="2" type="ORF">JOB18_045488</name>
</gene>
<accession>A0AAV6QF40</accession>
<name>A0AAV6QF40_SOLSE</name>
<comment type="caution">
    <text evidence="2">The sequence shown here is derived from an EMBL/GenBank/DDBJ whole genome shotgun (WGS) entry which is preliminary data.</text>
</comment>
<dbReference type="Proteomes" id="UP000693946">
    <property type="component" value="Linkage Group LG6"/>
</dbReference>
<evidence type="ECO:0000313" key="3">
    <source>
        <dbReference type="Proteomes" id="UP000693946"/>
    </source>
</evidence>
<feature type="compositionally biased region" description="Low complexity" evidence="1">
    <location>
        <begin position="114"/>
        <end position="135"/>
    </location>
</feature>
<evidence type="ECO:0000313" key="2">
    <source>
        <dbReference type="EMBL" id="KAG7487041.1"/>
    </source>
</evidence>
<dbReference type="AlphaFoldDB" id="A0AAV6QF40"/>